<feature type="compositionally biased region" description="Low complexity" evidence="1">
    <location>
        <begin position="76"/>
        <end position="85"/>
    </location>
</feature>
<feature type="compositionally biased region" description="Basic and acidic residues" evidence="1">
    <location>
        <begin position="47"/>
        <end position="57"/>
    </location>
</feature>
<feature type="compositionally biased region" description="Polar residues" evidence="1">
    <location>
        <begin position="9"/>
        <end position="19"/>
    </location>
</feature>
<comment type="caution">
    <text evidence="3">The sequence shown here is derived from an EMBL/GenBank/DDBJ whole genome shotgun (WGS) entry which is preliminary data.</text>
</comment>
<accession>A0A4Q4TRK2</accession>
<sequence length="359" mass="39180">MENLPPAQHGQSSHHTAAATTLPEIRERKRSGSGGGILSKFPFMRTSESRSNLKESRLANAPDAGDASPVSRPQRSLSAALAQQQKTRKRKGSLRKVALLGRGAAREKREPKPLAVDNAAAVQNALEPAAQLLGNPVLDAEGRREGAHGLGISGLDLTPRPSMEGYARRAELPILPPPEPESKSPDTSPTISYTSTTDEEDLLSIPAHGPSPLKLSPLSSTQESYFHQNRSSSTFSLQRRRSVKHAKSPLSLQGLTASPIPAPDEDHDYSETEWWGWIILVVTWFVFVVGIGSCLNVWSWAWDVGATPYAPPEFEDDPTLPVVGYYPALIILTCIMAWVWVVVAWIGMKYFRHAKISGD</sequence>
<feature type="transmembrane region" description="Helical" evidence="2">
    <location>
        <begin position="322"/>
        <end position="346"/>
    </location>
</feature>
<feature type="region of interest" description="Disordered" evidence="1">
    <location>
        <begin position="1"/>
        <end position="112"/>
    </location>
</feature>
<protein>
    <submittedName>
        <fullName evidence="3">Uncharacterized protein</fullName>
    </submittedName>
</protein>
<feature type="transmembrane region" description="Helical" evidence="2">
    <location>
        <begin position="274"/>
        <end position="302"/>
    </location>
</feature>
<dbReference type="STRING" id="155417.A0A4Q4TRK2"/>
<dbReference type="Pfam" id="PF15159">
    <property type="entry name" value="PIG-Y"/>
    <property type="match status" value="1"/>
</dbReference>
<evidence type="ECO:0000256" key="1">
    <source>
        <dbReference type="SAM" id="MobiDB-lite"/>
    </source>
</evidence>
<evidence type="ECO:0000256" key="2">
    <source>
        <dbReference type="SAM" id="Phobius"/>
    </source>
</evidence>
<reference evidence="3 4" key="1">
    <citation type="submission" date="2018-06" db="EMBL/GenBank/DDBJ databases">
        <title>Complete Genomes of Monosporascus.</title>
        <authorList>
            <person name="Robinson A.J."/>
            <person name="Natvig D.O."/>
        </authorList>
    </citation>
    <scope>NUCLEOTIDE SEQUENCE [LARGE SCALE GENOMIC DNA]</scope>
    <source>
        <strain evidence="3 4">CBS 110550</strain>
    </source>
</reference>
<gene>
    <name evidence="3" type="ORF">DL764_001510</name>
</gene>
<proteinExistence type="predicted"/>
<feature type="region of interest" description="Disordered" evidence="1">
    <location>
        <begin position="172"/>
        <end position="208"/>
    </location>
</feature>
<keyword evidence="2" id="KW-1133">Transmembrane helix</keyword>
<evidence type="ECO:0000313" key="3">
    <source>
        <dbReference type="EMBL" id="RYP09014.1"/>
    </source>
</evidence>
<dbReference type="OrthoDB" id="2157498at2759"/>
<name>A0A4Q4TRK2_9PEZI</name>
<keyword evidence="2" id="KW-0812">Transmembrane</keyword>
<dbReference type="EMBL" id="QJNU01000048">
    <property type="protein sequence ID" value="RYP09014.1"/>
    <property type="molecule type" value="Genomic_DNA"/>
</dbReference>
<dbReference type="PANTHER" id="PTHR39400:SF1">
    <property type="entry name" value="PIG-P DOMAIN-CONTAINING PROTEIN"/>
    <property type="match status" value="1"/>
</dbReference>
<keyword evidence="4" id="KW-1185">Reference proteome</keyword>
<dbReference type="PANTHER" id="PTHR39400">
    <property type="entry name" value="YALI0E29227P"/>
    <property type="match status" value="1"/>
</dbReference>
<evidence type="ECO:0000313" key="4">
    <source>
        <dbReference type="Proteomes" id="UP000293360"/>
    </source>
</evidence>
<dbReference type="InterPro" id="IPR029164">
    <property type="entry name" value="PIG-Y"/>
</dbReference>
<keyword evidence="2" id="KW-0472">Membrane</keyword>
<dbReference type="AlphaFoldDB" id="A0A4Q4TRK2"/>
<dbReference type="Proteomes" id="UP000293360">
    <property type="component" value="Unassembled WGS sequence"/>
</dbReference>
<organism evidence="3 4">
    <name type="scientific">Monosporascus ibericus</name>
    <dbReference type="NCBI Taxonomy" id="155417"/>
    <lineage>
        <taxon>Eukaryota</taxon>
        <taxon>Fungi</taxon>
        <taxon>Dikarya</taxon>
        <taxon>Ascomycota</taxon>
        <taxon>Pezizomycotina</taxon>
        <taxon>Sordariomycetes</taxon>
        <taxon>Xylariomycetidae</taxon>
        <taxon>Xylariales</taxon>
        <taxon>Xylariales incertae sedis</taxon>
        <taxon>Monosporascus</taxon>
    </lineage>
</organism>